<dbReference type="OrthoDB" id="27073at2759"/>
<dbReference type="PROSITE" id="PS50069">
    <property type="entry name" value="CULLIN_2"/>
    <property type="match status" value="1"/>
</dbReference>
<evidence type="ECO:0000313" key="14">
    <source>
        <dbReference type="EMBL" id="CAF1108343.1"/>
    </source>
</evidence>
<dbReference type="Gene3D" id="1.10.10.10">
    <property type="entry name" value="Winged helix-like DNA-binding domain superfamily/Winged helix DNA-binding domain"/>
    <property type="match status" value="1"/>
</dbReference>
<evidence type="ECO:0000256" key="7">
    <source>
        <dbReference type="ARBA" id="ARBA00022843"/>
    </source>
</evidence>
<dbReference type="InterPro" id="IPR036317">
    <property type="entry name" value="Cullin_homology_sf"/>
</dbReference>
<evidence type="ECO:0000256" key="5">
    <source>
        <dbReference type="ARBA" id="ARBA00022763"/>
    </source>
</evidence>
<feature type="region of interest" description="Disordered" evidence="12">
    <location>
        <begin position="1"/>
        <end position="70"/>
    </location>
</feature>
<dbReference type="InterPro" id="IPR016157">
    <property type="entry name" value="Cullin_CS"/>
</dbReference>
<dbReference type="Pfam" id="PF26557">
    <property type="entry name" value="Cullin_AB"/>
    <property type="match status" value="1"/>
</dbReference>
<evidence type="ECO:0000256" key="3">
    <source>
        <dbReference type="ARBA" id="ARBA00022499"/>
    </source>
</evidence>
<keyword evidence="6" id="KW-0833">Ubl conjugation pathway</keyword>
<dbReference type="FunFam" id="3.30.230.130:FF:000001">
    <property type="entry name" value="Cullin 4A"/>
    <property type="match status" value="1"/>
</dbReference>
<evidence type="ECO:0000256" key="12">
    <source>
        <dbReference type="SAM" id="MobiDB-lite"/>
    </source>
</evidence>
<gene>
    <name evidence="15" type="ORF">JYZ213_LOCUS38131</name>
    <name evidence="16" type="ORF">OKA104_LOCUS9585</name>
    <name evidence="17" type="ORF">OXD698_LOCUS33465</name>
    <name evidence="14" type="ORF">VCS650_LOCUS20492</name>
</gene>
<evidence type="ECO:0000313" key="16">
    <source>
        <dbReference type="EMBL" id="CAF3657876.1"/>
    </source>
</evidence>
<name>A0A818RSJ2_9BILA</name>
<dbReference type="InterPro" id="IPR016158">
    <property type="entry name" value="Cullin_homology"/>
</dbReference>
<evidence type="ECO:0000313" key="18">
    <source>
        <dbReference type="Proteomes" id="UP000663881"/>
    </source>
</evidence>
<dbReference type="Gene3D" id="1.20.1310.10">
    <property type="entry name" value="Cullin Repeats"/>
    <property type="match status" value="4"/>
</dbReference>
<dbReference type="Gene3D" id="3.30.230.130">
    <property type="entry name" value="Cullin, Chain C, Domain 2"/>
    <property type="match status" value="1"/>
</dbReference>
<dbReference type="Proteomes" id="UP000663845">
    <property type="component" value="Unassembled WGS sequence"/>
</dbReference>
<dbReference type="SUPFAM" id="SSF75632">
    <property type="entry name" value="Cullin homology domain"/>
    <property type="match status" value="1"/>
</dbReference>
<dbReference type="InterPro" id="IPR036390">
    <property type="entry name" value="WH_DNA-bd_sf"/>
</dbReference>
<dbReference type="FunFam" id="1.20.1310.10:FF:000001">
    <property type="entry name" value="Cullin 3"/>
    <property type="match status" value="1"/>
</dbReference>
<evidence type="ECO:0000256" key="8">
    <source>
        <dbReference type="ARBA" id="ARBA00023204"/>
    </source>
</evidence>
<dbReference type="EMBL" id="CAJNON010000213">
    <property type="protein sequence ID" value="CAF1108343.1"/>
    <property type="molecule type" value="Genomic_DNA"/>
</dbReference>
<dbReference type="Proteomes" id="UP000663891">
    <property type="component" value="Unassembled WGS sequence"/>
</dbReference>
<evidence type="ECO:0000256" key="9">
    <source>
        <dbReference type="ARBA" id="ARBA00069613"/>
    </source>
</evidence>
<dbReference type="Pfam" id="PF10557">
    <property type="entry name" value="Cullin_Nedd8"/>
    <property type="match status" value="1"/>
</dbReference>
<keyword evidence="5" id="KW-0227">DNA damage</keyword>
<dbReference type="SUPFAM" id="SSF46785">
    <property type="entry name" value="Winged helix' DNA-binding domain"/>
    <property type="match status" value="1"/>
</dbReference>
<dbReference type="EMBL" id="CAJOAY010000410">
    <property type="protein sequence ID" value="CAF3657876.1"/>
    <property type="molecule type" value="Genomic_DNA"/>
</dbReference>
<sequence>MSQTSDKNSSIRLKRDHQSSSLIENPLHNNSSCSSSSIKKIKQQHNNNSMDKDARNRYPSSSSSTYISSQNSSTTTKKLIIKNLKTTSLTPSPDYFDKIWPLLKEALQAILTGTNSPTNEEQLYRHIDHLCTISTNETNISLPSLLYDNLKKVLDEHMQSLLPSLLSETNDSNDYLRLLNSIWNDHIVRSILIRQLFIVLDRTYVLHAAVPSIWELNQDLFRRYIMQNSIISNRCVTGLLKLIEQERRGETIDRSLMKNLIRMLIDLHLYKKDFEPSFLQSTEELYRNEGRQLIQTLELSQYLSHIERRLHEEQARITNYIDQSTKLQLIHLVENNLITNHIKQMLSKNFDKLINENRFISVALMYDLFFRIGISVINDLREAFGNYIKTHGRALVVDADKDDKMVDELLDFKEKLDHFLRECFHNNEKFSNTLKDSFENFMNQRANKPAELIAKAVDARLRSGNKEASEEELEKILDKLLILFRFIHGKDVFEAFYKKDLAKRLLVGKSASVDAEKSMLLKLKQECGNIFTSKLEGMFKDMELSKDIMTAFEQHMHNRKTPGTVGMYVYVLTMGFWPTYPTVSAILPAELCRLQEIFTSFYLSKHTGRKLQWQYTLDHCLLKGWLKEKAVKEFHVSLYQALVLLLFNQHTDLNYKDIQEQTKIQEAELQRTLQSLACGKIRLLNKKPISKDINIDDRFTLNTSFDHKLIRIKINQVQLKETPEENSSTTQRVVQDRQYQIDAAIVRIMKIRKTLSHAQLIAEVFSQLKFPISTSSVKTRIESLIEREYMKRSTDNANVYEYVA</sequence>
<dbReference type="GO" id="GO:0031464">
    <property type="term" value="C:Cul4A-RING E3 ubiquitin ligase complex"/>
    <property type="evidence" value="ECO:0007669"/>
    <property type="project" value="UniProtKB-ARBA"/>
</dbReference>
<dbReference type="GO" id="GO:0031625">
    <property type="term" value="F:ubiquitin protein ligase binding"/>
    <property type="evidence" value="ECO:0007669"/>
    <property type="project" value="InterPro"/>
</dbReference>
<evidence type="ECO:0000256" key="10">
    <source>
        <dbReference type="PROSITE-ProRule" id="PRU00330"/>
    </source>
</evidence>
<comment type="similarity">
    <text evidence="2 10 11">Belongs to the cullin family.</text>
</comment>
<dbReference type="EMBL" id="CAJOAZ010004592">
    <property type="protein sequence ID" value="CAF4066606.1"/>
    <property type="molecule type" value="Genomic_DNA"/>
</dbReference>
<feature type="compositionally biased region" description="Polar residues" evidence="12">
    <location>
        <begin position="19"/>
        <end position="30"/>
    </location>
</feature>
<evidence type="ECO:0000259" key="13">
    <source>
        <dbReference type="PROSITE" id="PS50069"/>
    </source>
</evidence>
<keyword evidence="8" id="KW-0234">DNA repair</keyword>
<dbReference type="FunFam" id="1.10.10.10:FF:000050">
    <property type="entry name" value="Cullin 4B"/>
    <property type="match status" value="1"/>
</dbReference>
<keyword evidence="7" id="KW-0832">Ubl conjugation</keyword>
<dbReference type="InterPro" id="IPR001373">
    <property type="entry name" value="Cullin_N"/>
</dbReference>
<keyword evidence="4" id="KW-0597">Phosphoprotein</keyword>
<dbReference type="GO" id="GO:0006281">
    <property type="term" value="P:DNA repair"/>
    <property type="evidence" value="ECO:0007669"/>
    <property type="project" value="UniProtKB-KW"/>
</dbReference>
<evidence type="ECO:0000256" key="1">
    <source>
        <dbReference type="ARBA" id="ARBA00004906"/>
    </source>
</evidence>
<dbReference type="InterPro" id="IPR019559">
    <property type="entry name" value="Cullin_neddylation_domain"/>
</dbReference>
<reference evidence="16" key="1">
    <citation type="submission" date="2021-02" db="EMBL/GenBank/DDBJ databases">
        <authorList>
            <person name="Nowell W R."/>
        </authorList>
    </citation>
    <scope>NUCLEOTIDE SEQUENCE</scope>
</reference>
<dbReference type="Pfam" id="PF00888">
    <property type="entry name" value="Cullin"/>
    <property type="match status" value="1"/>
</dbReference>
<comment type="pathway">
    <text evidence="1">Protein modification; protein ubiquitination.</text>
</comment>
<dbReference type="FunFam" id="1.20.1310.10:FF:000004">
    <property type="entry name" value="Cullin 4B"/>
    <property type="match status" value="1"/>
</dbReference>
<dbReference type="InterPro" id="IPR059120">
    <property type="entry name" value="Cullin-like_AB"/>
</dbReference>
<dbReference type="SMART" id="SM00884">
    <property type="entry name" value="Cullin_Nedd8"/>
    <property type="match status" value="1"/>
</dbReference>
<feature type="domain" description="Cullin family profile" evidence="13">
    <location>
        <begin position="448"/>
        <end position="677"/>
    </location>
</feature>
<dbReference type="GO" id="GO:0042254">
    <property type="term" value="P:ribosome biogenesis"/>
    <property type="evidence" value="ECO:0007669"/>
    <property type="project" value="UniProtKB-ARBA"/>
</dbReference>
<dbReference type="PANTHER" id="PTHR11932">
    <property type="entry name" value="CULLIN"/>
    <property type="match status" value="1"/>
</dbReference>
<organism evidence="16 18">
    <name type="scientific">Adineta steineri</name>
    <dbReference type="NCBI Taxonomy" id="433720"/>
    <lineage>
        <taxon>Eukaryota</taxon>
        <taxon>Metazoa</taxon>
        <taxon>Spiralia</taxon>
        <taxon>Gnathifera</taxon>
        <taxon>Rotifera</taxon>
        <taxon>Eurotatoria</taxon>
        <taxon>Bdelloidea</taxon>
        <taxon>Adinetida</taxon>
        <taxon>Adinetidae</taxon>
        <taxon>Adineta</taxon>
    </lineage>
</organism>
<keyword evidence="3" id="KW-1017">Isopeptide bond</keyword>
<dbReference type="PROSITE" id="PS01256">
    <property type="entry name" value="CULLIN_1"/>
    <property type="match status" value="1"/>
</dbReference>
<dbReference type="EMBL" id="CAJNOG010001087">
    <property type="protein sequence ID" value="CAF1407118.1"/>
    <property type="molecule type" value="Genomic_DNA"/>
</dbReference>
<dbReference type="GO" id="GO:0006511">
    <property type="term" value="P:ubiquitin-dependent protein catabolic process"/>
    <property type="evidence" value="ECO:0007669"/>
    <property type="project" value="InterPro"/>
</dbReference>
<dbReference type="AlphaFoldDB" id="A0A818RSJ2"/>
<accession>A0A818RSJ2</accession>
<evidence type="ECO:0000313" key="15">
    <source>
        <dbReference type="EMBL" id="CAF1407118.1"/>
    </source>
</evidence>
<dbReference type="InterPro" id="IPR036388">
    <property type="entry name" value="WH-like_DNA-bd_sf"/>
</dbReference>
<dbReference type="FunFam" id="1.20.1310.10:FF:000003">
    <property type="entry name" value="Cullin 4A"/>
    <property type="match status" value="1"/>
</dbReference>
<protein>
    <recommendedName>
        <fullName evidence="9">Cullin-4</fullName>
    </recommendedName>
</protein>
<evidence type="ECO:0000256" key="2">
    <source>
        <dbReference type="ARBA" id="ARBA00006019"/>
    </source>
</evidence>
<proteinExistence type="inferred from homology"/>
<dbReference type="GO" id="GO:0005634">
    <property type="term" value="C:nucleus"/>
    <property type="evidence" value="ECO:0007669"/>
    <property type="project" value="UniProtKB-ARBA"/>
</dbReference>
<feature type="compositionally biased region" description="Low complexity" evidence="12">
    <location>
        <begin position="60"/>
        <end position="70"/>
    </location>
</feature>
<dbReference type="SUPFAM" id="SSF74788">
    <property type="entry name" value="Cullin repeat-like"/>
    <property type="match status" value="1"/>
</dbReference>
<dbReference type="SMART" id="SM00182">
    <property type="entry name" value="CULLIN"/>
    <property type="match status" value="1"/>
</dbReference>
<comment type="caution">
    <text evidence="16">The sequence shown here is derived from an EMBL/GenBank/DDBJ whole genome shotgun (WGS) entry which is preliminary data.</text>
</comment>
<feature type="compositionally biased region" description="Polar residues" evidence="12">
    <location>
        <begin position="1"/>
        <end position="11"/>
    </location>
</feature>
<evidence type="ECO:0000256" key="6">
    <source>
        <dbReference type="ARBA" id="ARBA00022786"/>
    </source>
</evidence>
<dbReference type="InterPro" id="IPR016159">
    <property type="entry name" value="Cullin_repeat-like_dom_sf"/>
</dbReference>
<evidence type="ECO:0000313" key="17">
    <source>
        <dbReference type="EMBL" id="CAF4066606.1"/>
    </source>
</evidence>
<dbReference type="InterPro" id="IPR045093">
    <property type="entry name" value="Cullin"/>
</dbReference>
<evidence type="ECO:0000256" key="4">
    <source>
        <dbReference type="ARBA" id="ARBA00022553"/>
    </source>
</evidence>
<dbReference type="Proteomes" id="UP000663881">
    <property type="component" value="Unassembled WGS sequence"/>
</dbReference>
<dbReference type="Proteomes" id="UP000663844">
    <property type="component" value="Unassembled WGS sequence"/>
</dbReference>
<evidence type="ECO:0000256" key="11">
    <source>
        <dbReference type="RuleBase" id="RU003829"/>
    </source>
</evidence>